<feature type="compositionally biased region" description="Basic and acidic residues" evidence="2">
    <location>
        <begin position="264"/>
        <end position="276"/>
    </location>
</feature>
<evidence type="ECO:0000313" key="4">
    <source>
        <dbReference type="EMBL" id="GJS58440.1"/>
    </source>
</evidence>
<keyword evidence="5" id="KW-1185">Reference proteome</keyword>
<feature type="region of interest" description="Disordered" evidence="2">
    <location>
        <begin position="220"/>
        <end position="315"/>
    </location>
</feature>
<dbReference type="PANTHER" id="PTHR15503:SF42">
    <property type="entry name" value="ZINC FINGER, CCHC-TYPE, RETROTRANSPOSON GAG DOMAIN, ASPARTIC PEPTIDASE DOMAIN PROTEIN-RELATED"/>
    <property type="match status" value="1"/>
</dbReference>
<keyword evidence="1" id="KW-0863">Zinc-finger</keyword>
<organism evidence="4 5">
    <name type="scientific">Tanacetum coccineum</name>
    <dbReference type="NCBI Taxonomy" id="301880"/>
    <lineage>
        <taxon>Eukaryota</taxon>
        <taxon>Viridiplantae</taxon>
        <taxon>Streptophyta</taxon>
        <taxon>Embryophyta</taxon>
        <taxon>Tracheophyta</taxon>
        <taxon>Spermatophyta</taxon>
        <taxon>Magnoliopsida</taxon>
        <taxon>eudicotyledons</taxon>
        <taxon>Gunneridae</taxon>
        <taxon>Pentapetalae</taxon>
        <taxon>asterids</taxon>
        <taxon>campanulids</taxon>
        <taxon>Asterales</taxon>
        <taxon>Asteraceae</taxon>
        <taxon>Asteroideae</taxon>
        <taxon>Anthemideae</taxon>
        <taxon>Anthemidinae</taxon>
        <taxon>Tanacetum</taxon>
    </lineage>
</organism>
<keyword evidence="1" id="KW-0479">Metal-binding</keyword>
<feature type="compositionally biased region" description="Low complexity" evidence="2">
    <location>
        <begin position="676"/>
        <end position="685"/>
    </location>
</feature>
<accession>A0ABQ4WZZ9</accession>
<keyword evidence="1" id="KW-0862">Zinc</keyword>
<gene>
    <name evidence="4" type="ORF">Tco_0653224</name>
</gene>
<feature type="compositionally biased region" description="Acidic residues" evidence="2">
    <location>
        <begin position="277"/>
        <end position="303"/>
    </location>
</feature>
<feature type="compositionally biased region" description="Pro residues" evidence="2">
    <location>
        <begin position="224"/>
        <end position="236"/>
    </location>
</feature>
<feature type="region of interest" description="Disordered" evidence="2">
    <location>
        <begin position="658"/>
        <end position="703"/>
    </location>
</feature>
<dbReference type="InterPro" id="IPR032567">
    <property type="entry name" value="RTL1-rel"/>
</dbReference>
<dbReference type="Proteomes" id="UP001151760">
    <property type="component" value="Unassembled WGS sequence"/>
</dbReference>
<dbReference type="InterPro" id="IPR001878">
    <property type="entry name" value="Znf_CCHC"/>
</dbReference>
<evidence type="ECO:0000256" key="1">
    <source>
        <dbReference type="PROSITE-ProRule" id="PRU00047"/>
    </source>
</evidence>
<dbReference type="InterPro" id="IPR001969">
    <property type="entry name" value="Aspartic_peptidase_AS"/>
</dbReference>
<dbReference type="PROSITE" id="PS00141">
    <property type="entry name" value="ASP_PROTEASE"/>
    <property type="match status" value="1"/>
</dbReference>
<feature type="compositionally biased region" description="Acidic residues" evidence="2">
    <location>
        <begin position="250"/>
        <end position="263"/>
    </location>
</feature>
<keyword evidence="4" id="KW-0548">Nucleotidyltransferase</keyword>
<dbReference type="PROSITE" id="PS50158">
    <property type="entry name" value="ZF_CCHC"/>
    <property type="match status" value="2"/>
</dbReference>
<feature type="domain" description="CCHC-type" evidence="3">
    <location>
        <begin position="722"/>
        <end position="738"/>
    </location>
</feature>
<evidence type="ECO:0000259" key="3">
    <source>
        <dbReference type="PROSITE" id="PS50158"/>
    </source>
</evidence>
<sequence>MKIHHRVQGSGKKAIIEVMVSLEKNQTCSLVKLPAGKKASQRLWMFKVKEEQDGSKSFMQKDKVRVICHEPMLLLKEDGSSCIRQLLNVDDMLVAGSNMLPLVFEMKDRCSKKQVLGYVLTVGITTSEWESGLQKSITIDVHQVGDEIEVKVLHSFNWPSCELITEDGVLPERDFVMTDSEDSTVTYTEVSSPFEGMSDIGSPGVDGLPMMLEDPYVEASLQAPPSPDYVPGPEHPPSLVYVPYVPESSDPVEDLKEEDEDPKEDPADYPTDKDNDKEEEPSGDDADDKEEEEEDKDEEEEEDHLALADSIPPPVCCTTTRMSIRDQTPIPFPSAIEVDRFLATSTPPLSPLTLYSSPLPHIPYSPLPVSSPLHVSSPPLPASPTYPLGYGAAMIRLRAESPSTSHPLPLPSPIVLPHTRASVTMMRVAAPSTNILASQSETPPSGTPPLLPIPLPTPSPSLLLSSTVCKAGVSKVTLPPRKRLYIALDDEIRRDPEREVGYGITDTWDEMVDDMHGIPAASDVVRLSQRMTDFVTTVRQDTNEIYGRLDDVQSMDASATVHYKVRALRTTALTQQTKIVDLQAADHRRPVVVRRFGHVIAMLYSLLSVADALVARDADRCQNGEDSHDLGTGGRRQAPLDHEMFPEESDKIEKYVGGLPDMIHGSSENKRKQDDNQQQQQNKRQNTGRAYAAGSSEKKPYGGSKPLCSKCNYHHDGQCAPKCHKCNRVGHLACDCRNTTNSNTANNQRGTRASQKPTCFECGAQGHFKRECPKLKNNNRGNQGGNGNAPAKVYAVGHAGTNPDSNVVTGTFLLNNRYASVLFDTGADRSFVSTTFSSQIDITPSTLDHYYDVELADGRIIGFNAIIRGCTLNFLNQPFNIDLMPVELGSLDVIIGMDWLARYQAVIVCAEKIICIPWGNETLIVCGDGSDR</sequence>
<feature type="non-terminal residue" evidence="4">
    <location>
        <position position="932"/>
    </location>
</feature>
<dbReference type="SUPFAM" id="SSF57756">
    <property type="entry name" value="Retrovirus zinc finger-like domains"/>
    <property type="match status" value="1"/>
</dbReference>
<name>A0ABQ4WZZ9_9ASTR</name>
<reference evidence="4" key="2">
    <citation type="submission" date="2022-01" db="EMBL/GenBank/DDBJ databases">
        <authorList>
            <person name="Yamashiro T."/>
            <person name="Shiraishi A."/>
            <person name="Satake H."/>
            <person name="Nakayama K."/>
        </authorList>
    </citation>
    <scope>NUCLEOTIDE SEQUENCE</scope>
</reference>
<dbReference type="SUPFAM" id="SSF50630">
    <property type="entry name" value="Acid proteases"/>
    <property type="match status" value="1"/>
</dbReference>
<keyword evidence="4" id="KW-0808">Transferase</keyword>
<protein>
    <submittedName>
        <fullName evidence="4">Reverse transcriptase domain-containing protein</fullName>
    </submittedName>
</protein>
<keyword evidence="4" id="KW-0695">RNA-directed DNA polymerase</keyword>
<dbReference type="CDD" id="cd00303">
    <property type="entry name" value="retropepsin_like"/>
    <property type="match status" value="1"/>
</dbReference>
<comment type="caution">
    <text evidence="4">The sequence shown here is derived from an EMBL/GenBank/DDBJ whole genome shotgun (WGS) entry which is preliminary data.</text>
</comment>
<dbReference type="Gene3D" id="2.40.70.10">
    <property type="entry name" value="Acid Proteases"/>
    <property type="match status" value="1"/>
</dbReference>
<dbReference type="GO" id="GO:0003964">
    <property type="term" value="F:RNA-directed DNA polymerase activity"/>
    <property type="evidence" value="ECO:0007669"/>
    <property type="project" value="UniProtKB-KW"/>
</dbReference>
<dbReference type="SMART" id="SM00343">
    <property type="entry name" value="ZnF_C2HC"/>
    <property type="match status" value="2"/>
</dbReference>
<evidence type="ECO:0000256" key="2">
    <source>
        <dbReference type="SAM" id="MobiDB-lite"/>
    </source>
</evidence>
<dbReference type="EMBL" id="BQNB010009078">
    <property type="protein sequence ID" value="GJS58440.1"/>
    <property type="molecule type" value="Genomic_DNA"/>
</dbReference>
<dbReference type="Gene3D" id="4.10.60.10">
    <property type="entry name" value="Zinc finger, CCHC-type"/>
    <property type="match status" value="1"/>
</dbReference>
<proteinExistence type="predicted"/>
<reference evidence="4" key="1">
    <citation type="journal article" date="2022" name="Int. J. Mol. Sci.">
        <title>Draft Genome of Tanacetum Coccineum: Genomic Comparison of Closely Related Tanacetum-Family Plants.</title>
        <authorList>
            <person name="Yamashiro T."/>
            <person name="Shiraishi A."/>
            <person name="Nakayama K."/>
            <person name="Satake H."/>
        </authorList>
    </citation>
    <scope>NUCLEOTIDE SEQUENCE</scope>
</reference>
<evidence type="ECO:0000313" key="5">
    <source>
        <dbReference type="Proteomes" id="UP001151760"/>
    </source>
</evidence>
<feature type="domain" description="CCHC-type" evidence="3">
    <location>
        <begin position="759"/>
        <end position="774"/>
    </location>
</feature>
<feature type="region of interest" description="Disordered" evidence="2">
    <location>
        <begin position="622"/>
        <end position="645"/>
    </location>
</feature>
<dbReference type="Pfam" id="PF00098">
    <property type="entry name" value="zf-CCHC"/>
    <property type="match status" value="1"/>
</dbReference>
<dbReference type="Pfam" id="PF08284">
    <property type="entry name" value="RVP_2"/>
    <property type="match status" value="1"/>
</dbReference>
<dbReference type="InterPro" id="IPR021109">
    <property type="entry name" value="Peptidase_aspartic_dom_sf"/>
</dbReference>
<dbReference type="PANTHER" id="PTHR15503">
    <property type="entry name" value="LDOC1 RELATED"/>
    <property type="match status" value="1"/>
</dbReference>
<dbReference type="InterPro" id="IPR036875">
    <property type="entry name" value="Znf_CCHC_sf"/>
</dbReference>